<dbReference type="GO" id="GO:0006888">
    <property type="term" value="P:endoplasmic reticulum to Golgi vesicle-mediated transport"/>
    <property type="evidence" value="ECO:0007669"/>
    <property type="project" value="InterPro"/>
</dbReference>
<proteinExistence type="inferred from homology"/>
<evidence type="ECO:0000256" key="2">
    <source>
        <dbReference type="ARBA" id="ARBA00008096"/>
    </source>
</evidence>
<reference evidence="8 9" key="1">
    <citation type="journal article" date="2021" name="Elife">
        <title>Chloroplast acquisition without the gene transfer in kleptoplastic sea slugs, Plakobranchus ocellatus.</title>
        <authorList>
            <person name="Maeda T."/>
            <person name="Takahashi S."/>
            <person name="Yoshida T."/>
            <person name="Shimamura S."/>
            <person name="Takaki Y."/>
            <person name="Nagai Y."/>
            <person name="Toyoda A."/>
            <person name="Suzuki Y."/>
            <person name="Arimoto A."/>
            <person name="Ishii H."/>
            <person name="Satoh N."/>
            <person name="Nishiyama T."/>
            <person name="Hasebe M."/>
            <person name="Maruyama T."/>
            <person name="Minagawa J."/>
            <person name="Obokata J."/>
            <person name="Shigenobu S."/>
        </authorList>
    </citation>
    <scope>NUCLEOTIDE SEQUENCE [LARGE SCALE GENOMIC DNA]</scope>
</reference>
<dbReference type="Proteomes" id="UP000762676">
    <property type="component" value="Unassembled WGS sequence"/>
</dbReference>
<keyword evidence="6 7" id="KW-0472">Membrane</keyword>
<dbReference type="GO" id="GO:0030134">
    <property type="term" value="C:COPII-coated ER to Golgi transport vesicle"/>
    <property type="evidence" value="ECO:0007669"/>
    <property type="project" value="TreeGrafter"/>
</dbReference>
<evidence type="ECO:0000256" key="3">
    <source>
        <dbReference type="ARBA" id="ARBA00017877"/>
    </source>
</evidence>
<comment type="similarity">
    <text evidence="2">Belongs to the SVP26 family.</text>
</comment>
<keyword evidence="9" id="KW-1185">Reference proteome</keyword>
<keyword evidence="5 7" id="KW-1133">Transmembrane helix</keyword>
<dbReference type="PANTHER" id="PTHR13144">
    <property type="entry name" value="TEX261 PROTEIN"/>
    <property type="match status" value="1"/>
</dbReference>
<dbReference type="GO" id="GO:0005789">
    <property type="term" value="C:endoplasmic reticulum membrane"/>
    <property type="evidence" value="ECO:0007669"/>
    <property type="project" value="TreeGrafter"/>
</dbReference>
<evidence type="ECO:0000256" key="1">
    <source>
        <dbReference type="ARBA" id="ARBA00004141"/>
    </source>
</evidence>
<dbReference type="Pfam" id="PF04148">
    <property type="entry name" value="Erv26"/>
    <property type="match status" value="1"/>
</dbReference>
<feature type="transmembrane region" description="Helical" evidence="7">
    <location>
        <begin position="59"/>
        <end position="76"/>
    </location>
</feature>
<evidence type="ECO:0000313" key="8">
    <source>
        <dbReference type="EMBL" id="GFS07025.1"/>
    </source>
</evidence>
<feature type="transmembrane region" description="Helical" evidence="7">
    <location>
        <begin position="111"/>
        <end position="134"/>
    </location>
</feature>
<accession>A0AAV4IAV9</accession>
<evidence type="ECO:0000313" key="9">
    <source>
        <dbReference type="Proteomes" id="UP000762676"/>
    </source>
</evidence>
<gene>
    <name evidence="8" type="ORF">ElyMa_004719900</name>
</gene>
<organism evidence="8 9">
    <name type="scientific">Elysia marginata</name>
    <dbReference type="NCBI Taxonomy" id="1093978"/>
    <lineage>
        <taxon>Eukaryota</taxon>
        <taxon>Metazoa</taxon>
        <taxon>Spiralia</taxon>
        <taxon>Lophotrochozoa</taxon>
        <taxon>Mollusca</taxon>
        <taxon>Gastropoda</taxon>
        <taxon>Heterobranchia</taxon>
        <taxon>Euthyneura</taxon>
        <taxon>Panpulmonata</taxon>
        <taxon>Sacoglossa</taxon>
        <taxon>Placobranchoidea</taxon>
        <taxon>Plakobranchidae</taxon>
        <taxon>Elysia</taxon>
    </lineage>
</organism>
<dbReference type="GO" id="GO:0097020">
    <property type="term" value="F:COPII receptor activity"/>
    <property type="evidence" value="ECO:0007669"/>
    <property type="project" value="InterPro"/>
</dbReference>
<evidence type="ECO:0000256" key="7">
    <source>
        <dbReference type="SAM" id="Phobius"/>
    </source>
</evidence>
<name>A0AAV4IAV9_9GAST</name>
<feature type="transmembrane region" description="Helical" evidence="7">
    <location>
        <begin position="140"/>
        <end position="159"/>
    </location>
</feature>
<evidence type="ECO:0000256" key="6">
    <source>
        <dbReference type="ARBA" id="ARBA00023136"/>
    </source>
</evidence>
<protein>
    <recommendedName>
        <fullName evidence="3">Protein TEX261</fullName>
    </recommendedName>
</protein>
<evidence type="ECO:0000256" key="5">
    <source>
        <dbReference type="ARBA" id="ARBA00022989"/>
    </source>
</evidence>
<dbReference type="InterPro" id="IPR007277">
    <property type="entry name" value="Svp26/Tex261"/>
</dbReference>
<dbReference type="PANTHER" id="PTHR13144:SF0">
    <property type="entry name" value="PROTEIN TEX261"/>
    <property type="match status" value="1"/>
</dbReference>
<feature type="transmembrane region" description="Helical" evidence="7">
    <location>
        <begin position="82"/>
        <end position="99"/>
    </location>
</feature>
<sequence>MDLLLKVHDINNSGPLPPDTLLCTMDVSGIYTNIPHEEAAGLYYLAELVEEYSVMTAKVIKYLIYITIVIHIGMIVFEDFSLLMMLGGLAGCVAHLFLLQDFPYFYLTSPAFISAVVLLLVNHYVAFAHFSTVWYPFQEVLAYFTMCLWLVPFAFFVSLSANENVLPTTSVVMEQDDSDVVSNYFRKNKKKLGLLSFLKNAQDSVLPQRMRKQF</sequence>
<comment type="subcellular location">
    <subcellularLocation>
        <location evidence="1">Membrane</location>
        <topology evidence="1">Multi-pass membrane protein</topology>
    </subcellularLocation>
</comment>
<dbReference type="AlphaFoldDB" id="A0AAV4IAV9"/>
<dbReference type="GO" id="GO:0000139">
    <property type="term" value="C:Golgi membrane"/>
    <property type="evidence" value="ECO:0007669"/>
    <property type="project" value="TreeGrafter"/>
</dbReference>
<evidence type="ECO:0000256" key="4">
    <source>
        <dbReference type="ARBA" id="ARBA00022692"/>
    </source>
</evidence>
<comment type="caution">
    <text evidence="8">The sequence shown here is derived from an EMBL/GenBank/DDBJ whole genome shotgun (WGS) entry which is preliminary data.</text>
</comment>
<keyword evidence="4 7" id="KW-0812">Transmembrane</keyword>
<dbReference type="EMBL" id="BMAT01009483">
    <property type="protein sequence ID" value="GFS07025.1"/>
    <property type="molecule type" value="Genomic_DNA"/>
</dbReference>